<name>A0A1Y2B1Q3_9TREE</name>
<dbReference type="InterPro" id="IPR015422">
    <property type="entry name" value="PyrdxlP-dep_Trfase_small"/>
</dbReference>
<keyword evidence="4" id="KW-0808">Transferase</keyword>
<dbReference type="SUPFAM" id="SSF53383">
    <property type="entry name" value="PLP-dependent transferases"/>
    <property type="match status" value="1"/>
</dbReference>
<dbReference type="InterPro" id="IPR050859">
    <property type="entry name" value="Class-I_PLP-dep_aminotransf"/>
</dbReference>
<dbReference type="Gene3D" id="3.40.640.10">
    <property type="entry name" value="Type I PLP-dependent aspartate aminotransferase-like (Major domain)"/>
    <property type="match status" value="1"/>
</dbReference>
<dbReference type="InterPro" id="IPR015424">
    <property type="entry name" value="PyrdxlP-dep_Trfase"/>
</dbReference>
<dbReference type="GO" id="GO:0030170">
    <property type="term" value="F:pyridoxal phosphate binding"/>
    <property type="evidence" value="ECO:0007669"/>
    <property type="project" value="InterPro"/>
</dbReference>
<protein>
    <submittedName>
        <fullName evidence="7">Putative aromatic amino acid transaminase</fullName>
    </submittedName>
</protein>
<dbReference type="STRING" id="71784.A0A1Y2B1Q3"/>
<dbReference type="Gene3D" id="3.90.1150.10">
    <property type="entry name" value="Aspartate Aminotransferase, domain 1"/>
    <property type="match status" value="1"/>
</dbReference>
<dbReference type="PANTHER" id="PTHR42790:SF19">
    <property type="entry name" value="KYNURENINE_ALPHA-AMINOADIPATE AMINOTRANSFERASE, MITOCHONDRIAL"/>
    <property type="match status" value="1"/>
</dbReference>
<evidence type="ECO:0000313" key="7">
    <source>
        <dbReference type="EMBL" id="ORY28769.1"/>
    </source>
</evidence>
<keyword evidence="8" id="KW-1185">Reference proteome</keyword>
<feature type="domain" description="Aminotransferase class I/classII large" evidence="6">
    <location>
        <begin position="107"/>
        <end position="431"/>
    </location>
</feature>
<dbReference type="CDD" id="cd00609">
    <property type="entry name" value="AAT_like"/>
    <property type="match status" value="1"/>
</dbReference>
<dbReference type="GO" id="GO:0008483">
    <property type="term" value="F:transaminase activity"/>
    <property type="evidence" value="ECO:0007669"/>
    <property type="project" value="UniProtKB-KW"/>
</dbReference>
<evidence type="ECO:0000256" key="5">
    <source>
        <dbReference type="ARBA" id="ARBA00022898"/>
    </source>
</evidence>
<dbReference type="OrthoDB" id="691673at2759"/>
<sequence>MDTNGITTTPDVNGIVTPKSHANSHHKGYFLSDRARVNEIDGIRGLLQHEKPGVVSFLAGKPNPETFPFESIILNLKPPLSIPSNENGNGNGDIPKQITIEGNDLAEALQYGPTPGLSSIRGWLEDLQANVHGREKGEWSVSLGSGSQDLMSKGFSAVLNPGDPVLLETPLYAGVLPPLINLNAEMIEVDVDDEGLSAVNLERILDNWPQGKTKPKVVYCCPVGCNPSGCSSSRQRKLDVLRVAKKHNLLIFEDDPYYYLTTTLIPSYFALELEVFPEGGHVIRFDSFSKLLAAGMRLGYATGPKEILHAIDVNTAGANLHTSSVSQAVAYGLLKTWGRDQFLAHAAAVATFYGTRRERFEAIAHKHLDGLATWVSPVAGMFLWIDLSPAGITDSFELIRHEALAKGVLAVPGFSFYPNKRTSSHVRVSFSLVDLEFDAEKGFERLAEAIKDKQKQLGLV</sequence>
<gene>
    <name evidence="7" type="ORF">BCR39DRAFT_533754</name>
</gene>
<evidence type="ECO:0000256" key="4">
    <source>
        <dbReference type="ARBA" id="ARBA00022679"/>
    </source>
</evidence>
<comment type="caution">
    <text evidence="7">The sequence shown here is derived from an EMBL/GenBank/DDBJ whole genome shotgun (WGS) entry which is preliminary data.</text>
</comment>
<dbReference type="Proteomes" id="UP000193986">
    <property type="component" value="Unassembled WGS sequence"/>
</dbReference>
<evidence type="ECO:0000256" key="3">
    <source>
        <dbReference type="ARBA" id="ARBA00022576"/>
    </source>
</evidence>
<reference evidence="7 8" key="1">
    <citation type="submission" date="2016-07" db="EMBL/GenBank/DDBJ databases">
        <title>Pervasive Adenine N6-methylation of Active Genes in Fungi.</title>
        <authorList>
            <consortium name="DOE Joint Genome Institute"/>
            <person name="Mondo S.J."/>
            <person name="Dannebaum R.O."/>
            <person name="Kuo R.C."/>
            <person name="Labutti K."/>
            <person name="Haridas S."/>
            <person name="Kuo A."/>
            <person name="Salamov A."/>
            <person name="Ahrendt S.R."/>
            <person name="Lipzen A."/>
            <person name="Sullivan W."/>
            <person name="Andreopoulos W.B."/>
            <person name="Clum A."/>
            <person name="Lindquist E."/>
            <person name="Daum C."/>
            <person name="Ramamoorthy G.K."/>
            <person name="Gryganskyi A."/>
            <person name="Culley D."/>
            <person name="Magnuson J.K."/>
            <person name="James T.Y."/>
            <person name="O'Malley M.A."/>
            <person name="Stajich J.E."/>
            <person name="Spatafora J.W."/>
            <person name="Visel A."/>
            <person name="Grigoriev I.V."/>
        </authorList>
    </citation>
    <scope>NUCLEOTIDE SEQUENCE [LARGE SCALE GENOMIC DNA]</scope>
    <source>
        <strain evidence="7 8">68-887.2</strain>
    </source>
</reference>
<dbReference type="PANTHER" id="PTHR42790">
    <property type="entry name" value="AMINOTRANSFERASE"/>
    <property type="match status" value="1"/>
</dbReference>
<dbReference type="GO" id="GO:1901605">
    <property type="term" value="P:alpha-amino acid metabolic process"/>
    <property type="evidence" value="ECO:0007669"/>
    <property type="project" value="TreeGrafter"/>
</dbReference>
<comment type="similarity">
    <text evidence="2">Belongs to the class-I pyridoxal-phosphate-dependent aminotransferase family.</text>
</comment>
<organism evidence="7 8">
    <name type="scientific">Naematelia encephala</name>
    <dbReference type="NCBI Taxonomy" id="71784"/>
    <lineage>
        <taxon>Eukaryota</taxon>
        <taxon>Fungi</taxon>
        <taxon>Dikarya</taxon>
        <taxon>Basidiomycota</taxon>
        <taxon>Agaricomycotina</taxon>
        <taxon>Tremellomycetes</taxon>
        <taxon>Tremellales</taxon>
        <taxon>Naemateliaceae</taxon>
        <taxon>Naematelia</taxon>
    </lineage>
</organism>
<dbReference type="AlphaFoldDB" id="A0A1Y2B1Q3"/>
<accession>A0A1Y2B1Q3</accession>
<dbReference type="InParanoid" id="A0A1Y2B1Q3"/>
<dbReference type="InterPro" id="IPR004839">
    <property type="entry name" value="Aminotransferase_I/II_large"/>
</dbReference>
<proteinExistence type="inferred from homology"/>
<evidence type="ECO:0000256" key="2">
    <source>
        <dbReference type="ARBA" id="ARBA00007441"/>
    </source>
</evidence>
<evidence type="ECO:0000259" key="6">
    <source>
        <dbReference type="Pfam" id="PF00155"/>
    </source>
</evidence>
<evidence type="ECO:0000256" key="1">
    <source>
        <dbReference type="ARBA" id="ARBA00001933"/>
    </source>
</evidence>
<dbReference type="InterPro" id="IPR015421">
    <property type="entry name" value="PyrdxlP-dep_Trfase_major"/>
</dbReference>
<dbReference type="EMBL" id="MCFC01000029">
    <property type="protein sequence ID" value="ORY28769.1"/>
    <property type="molecule type" value="Genomic_DNA"/>
</dbReference>
<keyword evidence="5" id="KW-0663">Pyridoxal phosphate</keyword>
<dbReference type="Pfam" id="PF00155">
    <property type="entry name" value="Aminotran_1_2"/>
    <property type="match status" value="1"/>
</dbReference>
<evidence type="ECO:0000313" key="8">
    <source>
        <dbReference type="Proteomes" id="UP000193986"/>
    </source>
</evidence>
<comment type="cofactor">
    <cofactor evidence="1">
        <name>pyridoxal 5'-phosphate</name>
        <dbReference type="ChEBI" id="CHEBI:597326"/>
    </cofactor>
</comment>
<keyword evidence="3" id="KW-0032">Aminotransferase</keyword>